<dbReference type="OrthoDB" id="9786435at2"/>
<comment type="similarity">
    <text evidence="1">Belongs to the short-chain dehydrogenases/reductases (SDR) family.</text>
</comment>
<dbReference type="PRINTS" id="PR00081">
    <property type="entry name" value="GDHRDH"/>
</dbReference>
<dbReference type="InterPro" id="IPR002347">
    <property type="entry name" value="SDR_fam"/>
</dbReference>
<proteinExistence type="inferred from homology"/>
<dbReference type="EMBL" id="SAWY01000001">
    <property type="protein sequence ID" value="TPH19249.1"/>
    <property type="molecule type" value="Genomic_DNA"/>
</dbReference>
<dbReference type="GO" id="GO:0016616">
    <property type="term" value="F:oxidoreductase activity, acting on the CH-OH group of donors, NAD or NADP as acceptor"/>
    <property type="evidence" value="ECO:0007669"/>
    <property type="project" value="TreeGrafter"/>
</dbReference>
<gene>
    <name evidence="2" type="ORF">EPA86_00540</name>
</gene>
<dbReference type="AlphaFoldDB" id="A0A502L8N2"/>
<dbReference type="Pfam" id="PF13561">
    <property type="entry name" value="adh_short_C2"/>
    <property type="match status" value="1"/>
</dbReference>
<dbReference type="RefSeq" id="WP_140600822.1">
    <property type="nucleotide sequence ID" value="NZ_SAWY01000001.1"/>
</dbReference>
<sequence>MQKVCVITGGSSGIGLSIAHLFHQNNYLVFNLDLSPSEVGVFKACDISDTQQVEQIITNIAKEHTINVLISNAGVHFSGTIENTTEEDFDKVFSINVKGAYAAIKAALPSMKDVNEGAIILMASDQALIAKQNSFAYNLSKASLASMAKTTALDYAQYNIRANAVCPGTIETPLYHKAIDNYCEKSGADKTQVHQEEAALQPLNRLGKPEEVAELVYFLASDKAKFITGSLQVIDGGYTAQ</sequence>
<dbReference type="Gene3D" id="3.40.50.720">
    <property type="entry name" value="NAD(P)-binding Rossmann-like Domain"/>
    <property type="match status" value="1"/>
</dbReference>
<keyword evidence="3" id="KW-1185">Reference proteome</keyword>
<dbReference type="PRINTS" id="PR00080">
    <property type="entry name" value="SDRFAMILY"/>
</dbReference>
<dbReference type="CDD" id="cd05233">
    <property type="entry name" value="SDR_c"/>
    <property type="match status" value="1"/>
</dbReference>
<reference evidence="2 3" key="1">
    <citation type="submission" date="2019-01" db="EMBL/GenBank/DDBJ databases">
        <title>Litorilituus lipolytica sp. nov., isolated from intertidal sand of the Yellow Sea in China.</title>
        <authorList>
            <person name="Liu A."/>
        </authorList>
    </citation>
    <scope>NUCLEOTIDE SEQUENCE [LARGE SCALE GENOMIC DNA]</scope>
    <source>
        <strain evidence="2 3">RZ04</strain>
    </source>
</reference>
<dbReference type="InterPro" id="IPR036291">
    <property type="entry name" value="NAD(P)-bd_dom_sf"/>
</dbReference>
<dbReference type="Proteomes" id="UP000315303">
    <property type="component" value="Unassembled WGS sequence"/>
</dbReference>
<evidence type="ECO:0000256" key="1">
    <source>
        <dbReference type="ARBA" id="ARBA00006484"/>
    </source>
</evidence>
<protein>
    <submittedName>
        <fullName evidence="2">SDR family oxidoreductase</fullName>
    </submittedName>
</protein>
<organism evidence="2 3">
    <name type="scientific">Litorilituus lipolyticus</name>
    <dbReference type="NCBI Taxonomy" id="2491017"/>
    <lineage>
        <taxon>Bacteria</taxon>
        <taxon>Pseudomonadati</taxon>
        <taxon>Pseudomonadota</taxon>
        <taxon>Gammaproteobacteria</taxon>
        <taxon>Alteromonadales</taxon>
        <taxon>Colwelliaceae</taxon>
        <taxon>Litorilituus</taxon>
    </lineage>
</organism>
<name>A0A502L8N2_9GAMM</name>
<dbReference type="SUPFAM" id="SSF51735">
    <property type="entry name" value="NAD(P)-binding Rossmann-fold domains"/>
    <property type="match status" value="1"/>
</dbReference>
<evidence type="ECO:0000313" key="3">
    <source>
        <dbReference type="Proteomes" id="UP000315303"/>
    </source>
</evidence>
<dbReference type="FunFam" id="3.40.50.720:FF:000084">
    <property type="entry name" value="Short-chain dehydrogenase reductase"/>
    <property type="match status" value="1"/>
</dbReference>
<dbReference type="PANTHER" id="PTHR42760">
    <property type="entry name" value="SHORT-CHAIN DEHYDROGENASES/REDUCTASES FAMILY MEMBER"/>
    <property type="match status" value="1"/>
</dbReference>
<evidence type="ECO:0000313" key="2">
    <source>
        <dbReference type="EMBL" id="TPH19249.1"/>
    </source>
</evidence>
<comment type="caution">
    <text evidence="2">The sequence shown here is derived from an EMBL/GenBank/DDBJ whole genome shotgun (WGS) entry which is preliminary data.</text>
</comment>
<accession>A0A502L8N2</accession>